<dbReference type="Proteomes" id="UP001497516">
    <property type="component" value="Chromosome 1"/>
</dbReference>
<evidence type="ECO:0008006" key="3">
    <source>
        <dbReference type="Google" id="ProtNLM"/>
    </source>
</evidence>
<dbReference type="AlphaFoldDB" id="A0AAV2CB20"/>
<name>A0AAV2CB20_9ROSI</name>
<sequence length="112" mass="12478">MWRPYLLSQKFHIYTDHQSLRNLLEQRVSTLGSGVMMMSAERDGTLFPPTAAGGSYEFFDLFREDGFLKPSGIDGGEGQNQESMMNALGLPSLLSDEMAHLEAATTWESAQE</sequence>
<organism evidence="1 2">
    <name type="scientific">Linum trigynum</name>
    <dbReference type="NCBI Taxonomy" id="586398"/>
    <lineage>
        <taxon>Eukaryota</taxon>
        <taxon>Viridiplantae</taxon>
        <taxon>Streptophyta</taxon>
        <taxon>Embryophyta</taxon>
        <taxon>Tracheophyta</taxon>
        <taxon>Spermatophyta</taxon>
        <taxon>Magnoliopsida</taxon>
        <taxon>eudicotyledons</taxon>
        <taxon>Gunneridae</taxon>
        <taxon>Pentapetalae</taxon>
        <taxon>rosids</taxon>
        <taxon>fabids</taxon>
        <taxon>Malpighiales</taxon>
        <taxon>Linaceae</taxon>
        <taxon>Linum</taxon>
    </lineage>
</organism>
<gene>
    <name evidence="1" type="ORF">LTRI10_LOCUS1564</name>
</gene>
<proteinExistence type="predicted"/>
<reference evidence="1 2" key="1">
    <citation type="submission" date="2024-04" db="EMBL/GenBank/DDBJ databases">
        <authorList>
            <person name="Fracassetti M."/>
        </authorList>
    </citation>
    <scope>NUCLEOTIDE SEQUENCE [LARGE SCALE GENOMIC DNA]</scope>
</reference>
<keyword evidence="2" id="KW-1185">Reference proteome</keyword>
<evidence type="ECO:0000313" key="1">
    <source>
        <dbReference type="EMBL" id="CAL1353683.1"/>
    </source>
</evidence>
<evidence type="ECO:0000313" key="2">
    <source>
        <dbReference type="Proteomes" id="UP001497516"/>
    </source>
</evidence>
<protein>
    <recommendedName>
        <fullName evidence="3">Reverse transcriptase RNase H-like domain-containing protein</fullName>
    </recommendedName>
</protein>
<dbReference type="EMBL" id="OZ034813">
    <property type="protein sequence ID" value="CAL1353683.1"/>
    <property type="molecule type" value="Genomic_DNA"/>
</dbReference>
<accession>A0AAV2CB20</accession>